<dbReference type="Pfam" id="PF10000">
    <property type="entry name" value="ACT_3"/>
    <property type="match status" value="1"/>
</dbReference>
<sequence>MTDPIRERHSMLSGLRPVLSEGVYVFCTARQDTAGELLKDALGAFKEEEGVTLVLSLEQARAHGFDTDMPMRRIVLNVYSALDGVGLTGSVATALAEKNIPCNMIAAFHHDHIFVPEKLAEKALSVLLNVQQRAKANAVNE</sequence>
<evidence type="ECO:0000313" key="3">
    <source>
        <dbReference type="EMBL" id="MFC5586357.1"/>
    </source>
</evidence>
<accession>A0ABW0TB29</accession>
<feature type="domain" description="CASTOR ACT" evidence="2">
    <location>
        <begin position="74"/>
        <end position="127"/>
    </location>
</feature>
<proteinExistence type="predicted"/>
<dbReference type="PANTHER" id="PTHR39199">
    <property type="entry name" value="BLR5128 PROTEIN"/>
    <property type="match status" value="1"/>
</dbReference>
<dbReference type="RefSeq" id="WP_223021789.1">
    <property type="nucleotide sequence ID" value="NZ_CP078143.1"/>
</dbReference>
<evidence type="ECO:0000259" key="2">
    <source>
        <dbReference type="Pfam" id="PF13840"/>
    </source>
</evidence>
<name>A0ABW0TB29_9HYPH</name>
<dbReference type="Pfam" id="PF13840">
    <property type="entry name" value="ACT_7"/>
    <property type="match status" value="1"/>
</dbReference>
<dbReference type="InterPro" id="IPR045865">
    <property type="entry name" value="ACT-like_dom_sf"/>
</dbReference>
<keyword evidence="4" id="KW-1185">Reference proteome</keyword>
<reference evidence="4" key="1">
    <citation type="journal article" date="2019" name="Int. J. Syst. Evol. Microbiol.">
        <title>The Global Catalogue of Microorganisms (GCM) 10K type strain sequencing project: providing services to taxonomists for standard genome sequencing and annotation.</title>
        <authorList>
            <consortium name="The Broad Institute Genomics Platform"/>
            <consortium name="The Broad Institute Genome Sequencing Center for Infectious Disease"/>
            <person name="Wu L."/>
            <person name="Ma J."/>
        </authorList>
    </citation>
    <scope>NUCLEOTIDE SEQUENCE [LARGE SCALE GENOMIC DNA]</scope>
    <source>
        <strain evidence="4">JCM 3366</strain>
    </source>
</reference>
<gene>
    <name evidence="3" type="ORF">ACFPOD_14675</name>
</gene>
<dbReference type="InterPro" id="IPR018717">
    <property type="entry name" value="DUF2241"/>
</dbReference>
<protein>
    <submittedName>
        <fullName evidence="3">ACT domain-containing protein</fullName>
    </submittedName>
</protein>
<dbReference type="Proteomes" id="UP001596107">
    <property type="component" value="Unassembled WGS sequence"/>
</dbReference>
<dbReference type="SUPFAM" id="SSF55021">
    <property type="entry name" value="ACT-like"/>
    <property type="match status" value="2"/>
</dbReference>
<comment type="caution">
    <text evidence="3">The sequence shown here is derived from an EMBL/GenBank/DDBJ whole genome shotgun (WGS) entry which is preliminary data.</text>
</comment>
<dbReference type="InterPro" id="IPR027795">
    <property type="entry name" value="CASTOR_ACT_dom"/>
</dbReference>
<dbReference type="EMBL" id="JBHSNB010000003">
    <property type="protein sequence ID" value="MFC5586357.1"/>
    <property type="molecule type" value="Genomic_DNA"/>
</dbReference>
<dbReference type="PANTHER" id="PTHR39199:SF1">
    <property type="entry name" value="BLR5128 PROTEIN"/>
    <property type="match status" value="1"/>
</dbReference>
<evidence type="ECO:0000259" key="1">
    <source>
        <dbReference type="Pfam" id="PF10000"/>
    </source>
</evidence>
<feature type="domain" description="DUF2241" evidence="1">
    <location>
        <begin position="9"/>
        <end position="72"/>
    </location>
</feature>
<dbReference type="Gene3D" id="3.30.2130.10">
    <property type="entry name" value="VC0802-like"/>
    <property type="match status" value="1"/>
</dbReference>
<organism evidence="3 4">
    <name type="scientific">Nitratireductor kimnyeongensis</name>
    <dbReference type="NCBI Taxonomy" id="430679"/>
    <lineage>
        <taxon>Bacteria</taxon>
        <taxon>Pseudomonadati</taxon>
        <taxon>Pseudomonadota</taxon>
        <taxon>Alphaproteobacteria</taxon>
        <taxon>Hyphomicrobiales</taxon>
        <taxon>Phyllobacteriaceae</taxon>
        <taxon>Nitratireductor</taxon>
    </lineage>
</organism>
<evidence type="ECO:0000313" key="4">
    <source>
        <dbReference type="Proteomes" id="UP001596107"/>
    </source>
</evidence>